<evidence type="ECO:0000313" key="2">
    <source>
        <dbReference type="EMBL" id="KZL65393.1"/>
    </source>
</evidence>
<evidence type="ECO:0000256" key="1">
    <source>
        <dbReference type="SAM" id="SignalP"/>
    </source>
</evidence>
<dbReference type="EMBL" id="LFIV01000223">
    <property type="protein sequence ID" value="KZL65393.1"/>
    <property type="molecule type" value="Genomic_DNA"/>
</dbReference>
<reference evidence="2 3" key="1">
    <citation type="submission" date="2015-06" db="EMBL/GenBank/DDBJ databases">
        <title>Survival trade-offs in plant roots during colonization by closely related pathogenic and mutualistic fungi.</title>
        <authorList>
            <person name="Hacquard S."/>
            <person name="Kracher B."/>
            <person name="Hiruma K."/>
            <person name="Weinman A."/>
            <person name="Muench P."/>
            <person name="Garrido Oter R."/>
            <person name="Ver Loren van Themaat E."/>
            <person name="Dallerey J.-F."/>
            <person name="Damm U."/>
            <person name="Henrissat B."/>
            <person name="Lespinet O."/>
            <person name="Thon M."/>
            <person name="Kemen E."/>
            <person name="McHardy A.C."/>
            <person name="Schulze-Lefert P."/>
            <person name="O'Connell R.J."/>
        </authorList>
    </citation>
    <scope>NUCLEOTIDE SEQUENCE [LARGE SCALE GENOMIC DNA]</scope>
    <source>
        <strain evidence="2 3">0861</strain>
    </source>
</reference>
<evidence type="ECO:0000313" key="3">
    <source>
        <dbReference type="Proteomes" id="UP000076552"/>
    </source>
</evidence>
<keyword evidence="3" id="KW-1185">Reference proteome</keyword>
<proteinExistence type="predicted"/>
<feature type="signal peptide" evidence="1">
    <location>
        <begin position="1"/>
        <end position="16"/>
    </location>
</feature>
<dbReference type="Proteomes" id="UP000076552">
    <property type="component" value="Unassembled WGS sequence"/>
</dbReference>
<dbReference type="AlphaFoldDB" id="A0A161W2J7"/>
<comment type="caution">
    <text evidence="2">The sequence shown here is derived from an EMBL/GenBank/DDBJ whole genome shotgun (WGS) entry which is preliminary data.</text>
</comment>
<organism evidence="2 3">
    <name type="scientific">Colletotrichum tofieldiae</name>
    <dbReference type="NCBI Taxonomy" id="708197"/>
    <lineage>
        <taxon>Eukaryota</taxon>
        <taxon>Fungi</taxon>
        <taxon>Dikarya</taxon>
        <taxon>Ascomycota</taxon>
        <taxon>Pezizomycotina</taxon>
        <taxon>Sordariomycetes</taxon>
        <taxon>Hypocreomycetidae</taxon>
        <taxon>Glomerellales</taxon>
        <taxon>Glomerellaceae</taxon>
        <taxon>Colletotrichum</taxon>
        <taxon>Colletotrichum spaethianum species complex</taxon>
    </lineage>
</organism>
<protein>
    <submittedName>
        <fullName evidence="2">22kDa glycoprotein (Hypersensitive response-inducing protein)</fullName>
    </submittedName>
</protein>
<sequence>MKFATVLSSIVVSAAAAISKRDVAFNVSNFFAQCLPHSTQCLVDFTVVQLDTMETISVECKTVISANTDGTLPDIKEAACTESSHTFDLVRGPAGIILTVSQPVSPNSNRIGSHLLPSSDFVISQEPNAVTESYVGPAGFHLE</sequence>
<gene>
    <name evidence="2" type="ORF">CT0861_06237</name>
</gene>
<dbReference type="OrthoDB" id="3679184at2759"/>
<name>A0A161W2J7_9PEZI</name>
<feature type="chain" id="PRO_5007828328" evidence="1">
    <location>
        <begin position="17"/>
        <end position="143"/>
    </location>
</feature>
<keyword evidence="1" id="KW-0732">Signal</keyword>
<accession>A0A161W2J7</accession>